<dbReference type="AlphaFoldDB" id="A0A1G9P5F6"/>
<dbReference type="RefSeq" id="WP_143017397.1">
    <property type="nucleotide sequence ID" value="NZ_FNFO01000009.1"/>
</dbReference>
<keyword evidence="2" id="KW-1185">Reference proteome</keyword>
<dbReference type="Proteomes" id="UP000198510">
    <property type="component" value="Unassembled WGS sequence"/>
</dbReference>
<name>A0A1G9P5F6_9BACT</name>
<dbReference type="OrthoDB" id="8746011at2"/>
<evidence type="ECO:0000313" key="1">
    <source>
        <dbReference type="EMBL" id="SDL93731.1"/>
    </source>
</evidence>
<proteinExistence type="predicted"/>
<sequence>MITLPQNPTLLDSVIAAYGGIDTWNKYQTLQAHVRIGGVTWGLKGHENALQDVVFTGALHEQNSSWTHVFEPNTRSVFEPGRVALLNERGDVLEELRNPRDSFKGHTLATPWTKLQLVYFSSYATWNYLTAPFHLLQPGFQLTELDPWEENGETFRRLEARYPDTFATHSRRQVYYFDAQGLIRRHDYWPEVLGGSSATQIIEDYQTFAGIKTGTKRRIYILNDADNHYQPEPVLVSIDVLDLRFHN</sequence>
<evidence type="ECO:0000313" key="2">
    <source>
        <dbReference type="Proteomes" id="UP000198510"/>
    </source>
</evidence>
<reference evidence="1 2" key="1">
    <citation type="submission" date="2016-10" db="EMBL/GenBank/DDBJ databases">
        <authorList>
            <person name="de Groot N.N."/>
        </authorList>
    </citation>
    <scope>NUCLEOTIDE SEQUENCE [LARGE SCALE GENOMIC DNA]</scope>
    <source>
        <strain evidence="1 2">DSM 25186</strain>
    </source>
</reference>
<accession>A0A1G9P5F6</accession>
<organism evidence="1 2">
    <name type="scientific">Catalinimonas alkaloidigena</name>
    <dbReference type="NCBI Taxonomy" id="1075417"/>
    <lineage>
        <taxon>Bacteria</taxon>
        <taxon>Pseudomonadati</taxon>
        <taxon>Bacteroidota</taxon>
        <taxon>Cytophagia</taxon>
        <taxon>Cytophagales</taxon>
        <taxon>Catalimonadaceae</taxon>
        <taxon>Catalinimonas</taxon>
    </lineage>
</organism>
<dbReference type="STRING" id="1075417.SAMN05421823_10981"/>
<gene>
    <name evidence="1" type="ORF">SAMN05421823_10981</name>
</gene>
<protein>
    <submittedName>
        <fullName evidence="1">Uncharacterized protein</fullName>
    </submittedName>
</protein>
<dbReference type="EMBL" id="FNFO01000009">
    <property type="protein sequence ID" value="SDL93731.1"/>
    <property type="molecule type" value="Genomic_DNA"/>
</dbReference>